<dbReference type="PANTHER" id="PTHR30480">
    <property type="entry name" value="BETA-HEXOSAMINIDASE-RELATED"/>
    <property type="match status" value="1"/>
</dbReference>
<dbReference type="InterPro" id="IPR036962">
    <property type="entry name" value="Glyco_hydro_3_N_sf"/>
</dbReference>
<evidence type="ECO:0000256" key="2">
    <source>
        <dbReference type="ARBA" id="ARBA00022801"/>
    </source>
</evidence>
<name>A0A5N6KYK3_9ROSI</name>
<proteinExistence type="inferred from homology"/>
<dbReference type="Proteomes" id="UP000327013">
    <property type="component" value="Unassembled WGS sequence"/>
</dbReference>
<keyword evidence="3" id="KW-0326">Glycosidase</keyword>
<feature type="signal peptide" evidence="4">
    <location>
        <begin position="1"/>
        <end position="26"/>
    </location>
</feature>
<evidence type="ECO:0000256" key="4">
    <source>
        <dbReference type="SAM" id="SignalP"/>
    </source>
</evidence>
<dbReference type="GO" id="GO:0009254">
    <property type="term" value="P:peptidoglycan turnover"/>
    <property type="evidence" value="ECO:0007669"/>
    <property type="project" value="TreeGrafter"/>
</dbReference>
<dbReference type="PANTHER" id="PTHR30480:SF14">
    <property type="entry name" value="HYDROLASE, PUTATIVE (AFU_ORTHOLOGUE AFUA_4G13770)-RELATED"/>
    <property type="match status" value="1"/>
</dbReference>
<evidence type="ECO:0000313" key="7">
    <source>
        <dbReference type="Proteomes" id="UP000327013"/>
    </source>
</evidence>
<dbReference type="EMBL" id="VIBQ01000017">
    <property type="protein sequence ID" value="KAB8360905.1"/>
    <property type="molecule type" value="Genomic_DNA"/>
</dbReference>
<accession>A0A5N6KYK3</accession>
<dbReference type="GO" id="GO:0005975">
    <property type="term" value="P:carbohydrate metabolic process"/>
    <property type="evidence" value="ECO:0007669"/>
    <property type="project" value="InterPro"/>
</dbReference>
<reference evidence="6 7" key="1">
    <citation type="submission" date="2019-06" db="EMBL/GenBank/DDBJ databases">
        <title>A chromosomal-level reference genome of Carpinus fangiana (Coryloideae, Betulaceae).</title>
        <authorList>
            <person name="Yang X."/>
            <person name="Wang Z."/>
            <person name="Zhang L."/>
            <person name="Hao G."/>
            <person name="Liu J."/>
            <person name="Yang Y."/>
        </authorList>
    </citation>
    <scope>NUCLEOTIDE SEQUENCE [LARGE SCALE GENOMIC DNA]</scope>
    <source>
        <strain evidence="6">Cfa_2016G</strain>
        <tissue evidence="6">Leaf</tissue>
    </source>
</reference>
<dbReference type="InterPro" id="IPR050226">
    <property type="entry name" value="NagZ_Beta-hexosaminidase"/>
</dbReference>
<comment type="similarity">
    <text evidence="1">Belongs to the glycosyl hydrolase 3 family.</text>
</comment>
<protein>
    <recommendedName>
        <fullName evidence="5">Glycoside hydrolase family 3 N-terminal domain-containing protein</fullName>
    </recommendedName>
</protein>
<gene>
    <name evidence="6" type="ORF">FH972_024638</name>
</gene>
<keyword evidence="4" id="KW-0732">Signal</keyword>
<comment type="caution">
    <text evidence="6">The sequence shown here is derived from an EMBL/GenBank/DDBJ whole genome shotgun (WGS) entry which is preliminary data.</text>
</comment>
<dbReference type="GO" id="GO:0004553">
    <property type="term" value="F:hydrolase activity, hydrolyzing O-glycosyl compounds"/>
    <property type="evidence" value="ECO:0007669"/>
    <property type="project" value="InterPro"/>
</dbReference>
<dbReference type="OrthoDB" id="2016932at2759"/>
<dbReference type="SUPFAM" id="SSF51445">
    <property type="entry name" value="(Trans)glycosidases"/>
    <property type="match status" value="1"/>
</dbReference>
<dbReference type="InterPro" id="IPR001764">
    <property type="entry name" value="Glyco_hydro_3_N"/>
</dbReference>
<evidence type="ECO:0000313" key="6">
    <source>
        <dbReference type="EMBL" id="KAB8360905.1"/>
    </source>
</evidence>
<dbReference type="InterPro" id="IPR017853">
    <property type="entry name" value="GH"/>
</dbReference>
<keyword evidence="7" id="KW-1185">Reference proteome</keyword>
<dbReference type="AlphaFoldDB" id="A0A5N6KYK3"/>
<evidence type="ECO:0000256" key="3">
    <source>
        <dbReference type="ARBA" id="ARBA00023295"/>
    </source>
</evidence>
<feature type="chain" id="PRO_5024399855" description="Glycoside hydrolase family 3 N-terminal domain-containing protein" evidence="4">
    <location>
        <begin position="27"/>
        <end position="368"/>
    </location>
</feature>
<keyword evidence="2" id="KW-0378">Hydrolase</keyword>
<feature type="domain" description="Glycoside hydrolase family 3 N-terminal" evidence="5">
    <location>
        <begin position="53"/>
        <end position="360"/>
    </location>
</feature>
<dbReference type="Gene3D" id="3.20.20.300">
    <property type="entry name" value="Glycoside hydrolase, family 3, N-terminal domain"/>
    <property type="match status" value="1"/>
</dbReference>
<sequence>MARNSWILRVLASLVVAASAAPSASAIPAAVRAGYHVIHSYPNLTPPDSLFDLTKQGLVSGIILFGENVDSSNIANTKAVVKRFQSAWAASPYYDGTPLLILTDQEGGQVVRLPGGPVKSAKQIGQSSTPKAAAQTAGQDAAQACKAAGVNGNLAPVNGVYRKAGDFLDRYQRSFGNTSVLVTQCAPTFAKAQQAQGVVATAKHFPGLGAAGTNENTDANPVTINLSLDTLRTVDEVPFGNSIAAGVDMVMPSWAIYPALDAKYPAGLSTKWIQDELRGRLGFSGVTVSDAIEAGALSHGGFGANDGDRGVLATVAGMDLILGSGRNATQGKAIVQALVNGLASGKIDSAAFDAATSRIKALRQKLTF</sequence>
<evidence type="ECO:0000256" key="1">
    <source>
        <dbReference type="ARBA" id="ARBA00005336"/>
    </source>
</evidence>
<evidence type="ECO:0000259" key="5">
    <source>
        <dbReference type="Pfam" id="PF00933"/>
    </source>
</evidence>
<organism evidence="6 7">
    <name type="scientific">Carpinus fangiana</name>
    <dbReference type="NCBI Taxonomy" id="176857"/>
    <lineage>
        <taxon>Eukaryota</taxon>
        <taxon>Viridiplantae</taxon>
        <taxon>Streptophyta</taxon>
        <taxon>Embryophyta</taxon>
        <taxon>Tracheophyta</taxon>
        <taxon>Spermatophyta</taxon>
        <taxon>Magnoliopsida</taxon>
        <taxon>eudicotyledons</taxon>
        <taxon>Gunneridae</taxon>
        <taxon>Pentapetalae</taxon>
        <taxon>rosids</taxon>
        <taxon>fabids</taxon>
        <taxon>Fagales</taxon>
        <taxon>Betulaceae</taxon>
        <taxon>Carpinus</taxon>
    </lineage>
</organism>
<dbReference type="Pfam" id="PF00933">
    <property type="entry name" value="Glyco_hydro_3"/>
    <property type="match status" value="1"/>
</dbReference>